<gene>
    <name evidence="2" type="primary">A03p034650.1_BraROA</name>
    <name evidence="2" type="ORF">IGI04_011440</name>
</gene>
<sequence length="115" mass="13428">MCFIHINYNHNRFVNDKGKRDEEHKHKVNHTRYRVSRPRGNIDVGGSKYEGYGLMLRGSEPLLMGRKLKGLKPMESGTKKRSTKASRDSTKEIDNLMRSDYPSRMKGRKRTPIHN</sequence>
<proteinExistence type="predicted"/>
<accession>A0ABQ7N571</accession>
<comment type="caution">
    <text evidence="2">The sequence shown here is derived from an EMBL/GenBank/DDBJ whole genome shotgun (WGS) entry which is preliminary data.</text>
</comment>
<feature type="region of interest" description="Disordered" evidence="1">
    <location>
        <begin position="65"/>
        <end position="115"/>
    </location>
</feature>
<feature type="compositionally biased region" description="Basic residues" evidence="1">
    <location>
        <begin position="105"/>
        <end position="115"/>
    </location>
</feature>
<keyword evidence="3" id="KW-1185">Reference proteome</keyword>
<protein>
    <submittedName>
        <fullName evidence="2">Uncharacterized protein</fullName>
    </submittedName>
</protein>
<evidence type="ECO:0000313" key="2">
    <source>
        <dbReference type="EMBL" id="KAG5405321.1"/>
    </source>
</evidence>
<name>A0ABQ7N571_BRACM</name>
<evidence type="ECO:0000313" key="3">
    <source>
        <dbReference type="Proteomes" id="UP000823674"/>
    </source>
</evidence>
<evidence type="ECO:0000256" key="1">
    <source>
        <dbReference type="SAM" id="MobiDB-lite"/>
    </source>
</evidence>
<dbReference type="EMBL" id="JADBGQ010000003">
    <property type="protein sequence ID" value="KAG5405321.1"/>
    <property type="molecule type" value="Genomic_DNA"/>
</dbReference>
<organism evidence="2 3">
    <name type="scientific">Brassica rapa subsp. trilocularis</name>
    <dbReference type="NCBI Taxonomy" id="1813537"/>
    <lineage>
        <taxon>Eukaryota</taxon>
        <taxon>Viridiplantae</taxon>
        <taxon>Streptophyta</taxon>
        <taxon>Embryophyta</taxon>
        <taxon>Tracheophyta</taxon>
        <taxon>Spermatophyta</taxon>
        <taxon>Magnoliopsida</taxon>
        <taxon>eudicotyledons</taxon>
        <taxon>Gunneridae</taxon>
        <taxon>Pentapetalae</taxon>
        <taxon>rosids</taxon>
        <taxon>malvids</taxon>
        <taxon>Brassicales</taxon>
        <taxon>Brassicaceae</taxon>
        <taxon>Brassiceae</taxon>
        <taxon>Brassica</taxon>
    </lineage>
</organism>
<feature type="compositionally biased region" description="Basic and acidic residues" evidence="1">
    <location>
        <begin position="85"/>
        <end position="103"/>
    </location>
</feature>
<reference evidence="2 3" key="1">
    <citation type="submission" date="2021-03" db="EMBL/GenBank/DDBJ databases">
        <authorList>
            <person name="King G.J."/>
            <person name="Bancroft I."/>
            <person name="Baten A."/>
            <person name="Bloomfield J."/>
            <person name="Borpatragohain P."/>
            <person name="He Z."/>
            <person name="Irish N."/>
            <person name="Irwin J."/>
            <person name="Liu K."/>
            <person name="Mauleon R.P."/>
            <person name="Moore J."/>
            <person name="Morris R."/>
            <person name="Ostergaard L."/>
            <person name="Wang B."/>
            <person name="Wells R."/>
        </authorList>
    </citation>
    <scope>NUCLEOTIDE SEQUENCE [LARGE SCALE GENOMIC DNA]</scope>
    <source>
        <strain evidence="2">R-o-18</strain>
        <tissue evidence="2">Leaf</tissue>
    </source>
</reference>
<dbReference type="Proteomes" id="UP000823674">
    <property type="component" value="Chromosome A03"/>
</dbReference>